<name>A0A0M0LDI9_9BACL</name>
<dbReference type="PATRIC" id="fig|263475.3.peg.3651"/>
<comment type="caution">
    <text evidence="1">The sequence shown here is derived from an EMBL/GenBank/DDBJ whole genome shotgun (WGS) entry which is preliminary data.</text>
</comment>
<evidence type="ECO:0000313" key="2">
    <source>
        <dbReference type="Proteomes" id="UP000036867"/>
    </source>
</evidence>
<keyword evidence="2" id="KW-1185">Reference proteome</keyword>
<accession>A0A0M0LDI9</accession>
<dbReference type="Proteomes" id="UP000036867">
    <property type="component" value="Unassembled WGS sequence"/>
</dbReference>
<dbReference type="EMBL" id="LILB01000005">
    <property type="protein sequence ID" value="KOO49114.1"/>
    <property type="molecule type" value="Genomic_DNA"/>
</dbReference>
<reference evidence="2" key="1">
    <citation type="submission" date="2015-08" db="EMBL/GenBank/DDBJ databases">
        <title>Fjat-10028 dsm 16317.</title>
        <authorList>
            <person name="Liu B."/>
            <person name="Wang J."/>
            <person name="Zhu Y."/>
            <person name="Liu G."/>
            <person name="Chen Q."/>
            <person name="Chen Z."/>
            <person name="Lan J."/>
            <person name="Che J."/>
            <person name="Ge C."/>
            <person name="Shi H."/>
            <person name="Pan Z."/>
            <person name="Liu X."/>
        </authorList>
    </citation>
    <scope>NUCLEOTIDE SEQUENCE [LARGE SCALE GENOMIC DNA]</scope>
    <source>
        <strain evidence="2">DSM 16317</strain>
    </source>
</reference>
<sequence length="136" mass="16371">MGKEFHFYDKIKSSKWLFLGVYVELNVRRFIMIKTDYYQNLLKRTCMRNNISPRRVRFENIEDLVVIHVKNQLKEGVDLESFKILNFILQTVVHFDIKFNEQLYYYPGGNRLDRVAVTIEKDDYVLLIKKIEEGDV</sequence>
<protein>
    <submittedName>
        <fullName evidence="1">Uncharacterized protein</fullName>
    </submittedName>
</protein>
<gene>
    <name evidence="1" type="ORF">AMD00_12020</name>
</gene>
<proteinExistence type="predicted"/>
<organism evidence="1 2">
    <name type="scientific">Viridibacillus arvi</name>
    <dbReference type="NCBI Taxonomy" id="263475"/>
    <lineage>
        <taxon>Bacteria</taxon>
        <taxon>Bacillati</taxon>
        <taxon>Bacillota</taxon>
        <taxon>Bacilli</taxon>
        <taxon>Bacillales</taxon>
        <taxon>Caryophanaceae</taxon>
        <taxon>Viridibacillus</taxon>
    </lineage>
</organism>
<evidence type="ECO:0000313" key="1">
    <source>
        <dbReference type="EMBL" id="KOO49114.1"/>
    </source>
</evidence>
<dbReference type="AlphaFoldDB" id="A0A0M0LDI9"/>